<dbReference type="Pfam" id="PF05419">
    <property type="entry name" value="GUN4"/>
    <property type="match status" value="2"/>
</dbReference>
<organism evidence="3 4">
    <name type="scientific">Aphanizomenon flos-aquae FACHB-1040</name>
    <dbReference type="NCBI Taxonomy" id="2692887"/>
    <lineage>
        <taxon>Bacteria</taxon>
        <taxon>Bacillati</taxon>
        <taxon>Cyanobacteriota</taxon>
        <taxon>Cyanophyceae</taxon>
        <taxon>Nostocales</taxon>
        <taxon>Aphanizomenonaceae</taxon>
        <taxon>Aphanizomenon</taxon>
    </lineage>
</organism>
<dbReference type="PROSITE" id="PS50011">
    <property type="entry name" value="PROTEIN_KINASE_DOM"/>
    <property type="match status" value="1"/>
</dbReference>
<dbReference type="InterPro" id="IPR037215">
    <property type="entry name" value="GUN4-like_sf"/>
</dbReference>
<dbReference type="PANTHER" id="PTHR34800:SF1">
    <property type="entry name" value="TETRAPYRROLE-BINDING PROTEIN, CHLOROPLASTIC"/>
    <property type="match status" value="1"/>
</dbReference>
<feature type="domain" description="Protein kinase" evidence="2">
    <location>
        <begin position="14"/>
        <end position="269"/>
    </location>
</feature>
<proteinExistence type="predicted"/>
<dbReference type="PANTHER" id="PTHR34800">
    <property type="entry name" value="TETRAPYRROLE-BINDING PROTEIN, CHLOROPLASTIC"/>
    <property type="match status" value="1"/>
</dbReference>
<dbReference type="SUPFAM" id="SSF140869">
    <property type="entry name" value="GUN4-like"/>
    <property type="match status" value="2"/>
</dbReference>
<keyword evidence="1" id="KW-0067">ATP-binding</keyword>
<dbReference type="Gene3D" id="1.25.40.620">
    <property type="match status" value="2"/>
</dbReference>
<comment type="caution">
    <text evidence="3">The sequence shown here is derived from an EMBL/GenBank/DDBJ whole genome shotgun (WGS) entry which is preliminary data.</text>
</comment>
<dbReference type="EMBL" id="JACJQT010000011">
    <property type="protein sequence ID" value="MBD2277912.1"/>
    <property type="molecule type" value="Genomic_DNA"/>
</dbReference>
<dbReference type="InterPro" id="IPR017441">
    <property type="entry name" value="Protein_kinase_ATP_BS"/>
</dbReference>
<dbReference type="SUPFAM" id="SSF56112">
    <property type="entry name" value="Protein kinase-like (PK-like)"/>
    <property type="match status" value="1"/>
</dbReference>
<dbReference type="CDD" id="cd14014">
    <property type="entry name" value="STKc_PknB_like"/>
    <property type="match status" value="1"/>
</dbReference>
<name>A0ABR8BW45_APHFL</name>
<keyword evidence="4" id="KW-1185">Reference proteome</keyword>
<evidence type="ECO:0000313" key="3">
    <source>
        <dbReference type="EMBL" id="MBD2277912.1"/>
    </source>
</evidence>
<sequence length="614" mass="70276">MLQPGKALKKRPQYVIEKIIGEGGFGITYKARHQDLNFPVVIKTPNSRLCRDANYPRFVEGFRKEGRTLAKISQNHHPNIVRIIDFFEEDDLPCLVMDFVKGKNLYDLIQDKGILSEKFAIDYIKQIADALSICHQNGIIHRDAHPGNMILRENTNTVILIDFGLAGNVNSQSLNQAANMAFAPWEQMLETEKSANIDVYTLAASLFYLVTGDTPTPSLARKMSNRDLIEPKQLNSKISDKLNQAIIKGLELEPINRPQSMEKLVALFPNPSRGNNGNDVELKSAVGMDYSKLRDLLKAGNWKEADKETVRVMLAVAKREKEGWLDIHSIDNFPCEDLRIIDKLWLKHSDGKFGFSVQERIYQSLGGTSSYDEKIWQAFGNKVEWRKEGNWLYYNGITFDKKSPEGYLPVGYLGTGRFSGLICKGFVFFSRVETCRLFPVQERQPQIIPTPQPVNQEVQLQSSCGMDYRKLRDLLKAGKWKDADEETTRVILAFAKREKEGWLDVKDIDNFPCEDLRTIDQLWVKYSNGRFGFSVQKRIYQGLGGTKNYNEKIWQAFGDKVGWRKGGSWLYYKDITFDIKAPEGHLPSRMAKLTIKVFSNRIHTIFSRVETCKL</sequence>
<dbReference type="Pfam" id="PF00069">
    <property type="entry name" value="Pkinase"/>
    <property type="match status" value="1"/>
</dbReference>
<feature type="binding site" evidence="1">
    <location>
        <position position="43"/>
    </location>
    <ligand>
        <name>ATP</name>
        <dbReference type="ChEBI" id="CHEBI:30616"/>
    </ligand>
</feature>
<dbReference type="InterPro" id="IPR011009">
    <property type="entry name" value="Kinase-like_dom_sf"/>
</dbReference>
<dbReference type="InterPro" id="IPR008629">
    <property type="entry name" value="GUN4-like"/>
</dbReference>
<dbReference type="Gene3D" id="1.10.10.1770">
    <property type="entry name" value="Gun4-like"/>
    <property type="match status" value="2"/>
</dbReference>
<keyword evidence="1" id="KW-0547">Nucleotide-binding</keyword>
<evidence type="ECO:0000259" key="2">
    <source>
        <dbReference type="PROSITE" id="PS50011"/>
    </source>
</evidence>
<dbReference type="Proteomes" id="UP000606721">
    <property type="component" value="Unassembled WGS sequence"/>
</dbReference>
<dbReference type="InterPro" id="IPR000719">
    <property type="entry name" value="Prot_kinase_dom"/>
</dbReference>
<dbReference type="PROSITE" id="PS00107">
    <property type="entry name" value="PROTEIN_KINASE_ATP"/>
    <property type="match status" value="1"/>
</dbReference>
<protein>
    <submittedName>
        <fullName evidence="3">GUN4 domain-containing protein</fullName>
    </submittedName>
</protein>
<evidence type="ECO:0000313" key="4">
    <source>
        <dbReference type="Proteomes" id="UP000606721"/>
    </source>
</evidence>
<reference evidence="3 4" key="1">
    <citation type="journal article" date="2020" name="ISME J.">
        <title>Comparative genomics reveals insights into cyanobacterial evolution and habitat adaptation.</title>
        <authorList>
            <person name="Chen M.Y."/>
            <person name="Teng W.K."/>
            <person name="Zhao L."/>
            <person name="Hu C.X."/>
            <person name="Zhou Y.K."/>
            <person name="Han B.P."/>
            <person name="Song L.R."/>
            <person name="Shu W.S."/>
        </authorList>
    </citation>
    <scope>NUCLEOTIDE SEQUENCE [LARGE SCALE GENOMIC DNA]</scope>
    <source>
        <strain evidence="3 4">FACHB-1040</strain>
    </source>
</reference>
<dbReference type="Gene3D" id="1.10.510.10">
    <property type="entry name" value="Transferase(Phosphotransferase) domain 1"/>
    <property type="match status" value="1"/>
</dbReference>
<accession>A0ABR8BW45</accession>
<gene>
    <name evidence="3" type="ORF">H6F99_06140</name>
</gene>
<evidence type="ECO:0000256" key="1">
    <source>
        <dbReference type="PROSITE-ProRule" id="PRU10141"/>
    </source>
</evidence>
<dbReference type="CDD" id="cd16383">
    <property type="entry name" value="GUN4"/>
    <property type="match status" value="2"/>
</dbReference>
<dbReference type="Gene3D" id="3.30.200.20">
    <property type="entry name" value="Phosphorylase Kinase, domain 1"/>
    <property type="match status" value="1"/>
</dbReference>